<evidence type="ECO:0000256" key="1">
    <source>
        <dbReference type="SAM" id="SignalP"/>
    </source>
</evidence>
<comment type="caution">
    <text evidence="3">The sequence shown here is derived from an EMBL/GenBank/DDBJ whole genome shotgun (WGS) entry which is preliminary data.</text>
</comment>
<proteinExistence type="predicted"/>
<dbReference type="InterPro" id="IPR025949">
    <property type="entry name" value="PapC-like_C"/>
</dbReference>
<dbReference type="PANTHER" id="PTHR30451:SF5">
    <property type="entry name" value="SLR0019 PROTEIN"/>
    <property type="match status" value="1"/>
</dbReference>
<dbReference type="AlphaFoldDB" id="A0A328YPH3"/>
<name>A0A328YPH3_9BURK</name>
<dbReference type="GO" id="GO:0015473">
    <property type="term" value="F:fimbrial usher porin activity"/>
    <property type="evidence" value="ECO:0007669"/>
    <property type="project" value="InterPro"/>
</dbReference>
<dbReference type="Gene3D" id="2.60.40.3110">
    <property type="match status" value="1"/>
</dbReference>
<dbReference type="GO" id="GO:0009279">
    <property type="term" value="C:cell outer membrane"/>
    <property type="evidence" value="ECO:0007669"/>
    <property type="project" value="TreeGrafter"/>
</dbReference>
<dbReference type="EMBL" id="QLTA01000058">
    <property type="protein sequence ID" value="RAR75971.1"/>
    <property type="molecule type" value="Genomic_DNA"/>
</dbReference>
<sequence length="801" mass="84740">MRRNDPRPRLHARAGRLLVLLACLPGLLSAGDYPAPDPRGASAPVTLYLELDVNGVASGELVEVRKRGPHFEIDAATLRRLHVRTAAPDGTPVAVDALAGVTVAYDSLAQRLRIDMPPEWLPGQTLRTDPRDGVGLSRGSGLLLNYELYATQARGQTVASLWSEQRYFGDHGVISNMGIFRRAGSGTSNGYLRYETAWTDIDPVATTAWGAGDVITGALGWSTPVRLGGVQWSRNFAARPDLVTYPMPEFAGQAAVPSAVDVFVNGFRAGRHNVQPGPFTLGELPAVSGAGTASVITTDALGRQVVTSVPFYVSSELLRPGLTDYSLSLGALRRGYGLRNFAYGRPIAAGVYRRGMTDAVTLETQAQAGRGLAVLGAGGLLRWGLLGVFNASLTHGRSRPPGSTGSDRDGGWQWSAGYQYHTPGGGISIQQIQRNPGFGDAGDYGGDTLRPYRRTRQINASLNVGAGSLGAGWIDLRGAGSERSRIAYASYSTPLGRDAFLSLTTGRTVETGETQVRMQLTYLLDTQLTAQGALTRSSGALQGEVSMQRSLASDGGVGWHLGHTRSGATGGSMGQSYRLASLQYQGRHGMVQGGVFGTSDDTTRWAGASGSLGLMDGYAFAANRVTDGFALVSTDGAPDVPITFNHQPAGRTDGQGYLLVPNVPAFYPARYAIDPLSLPVDVHTPTLERRLAVARGTGALVHLPVLRMRTATLTLVDTQGEPLPPGSAVLHEQGRVPTVVGWDGVVYLTTLHPHNTLVARTPDGLECRAAFDEADYTATRNLHVTCRPGAAPPPGAGSRAS</sequence>
<dbReference type="GO" id="GO:0009297">
    <property type="term" value="P:pilus assembly"/>
    <property type="evidence" value="ECO:0007669"/>
    <property type="project" value="InterPro"/>
</dbReference>
<accession>A0A328YPH3</accession>
<gene>
    <name evidence="3" type="ORF">AX018_105813</name>
</gene>
<organism evidence="3 4">
    <name type="scientific">Paracidovorax anthurii</name>
    <dbReference type="NCBI Taxonomy" id="78229"/>
    <lineage>
        <taxon>Bacteria</taxon>
        <taxon>Pseudomonadati</taxon>
        <taxon>Pseudomonadota</taxon>
        <taxon>Betaproteobacteria</taxon>
        <taxon>Burkholderiales</taxon>
        <taxon>Comamonadaceae</taxon>
        <taxon>Paracidovorax</taxon>
    </lineage>
</organism>
<keyword evidence="4" id="KW-1185">Reference proteome</keyword>
<feature type="chain" id="PRO_5016279704" evidence="1">
    <location>
        <begin position="31"/>
        <end position="801"/>
    </location>
</feature>
<dbReference type="RefSeq" id="WP_245951745.1">
    <property type="nucleotide sequence ID" value="NZ_CBCSGC010000117.1"/>
</dbReference>
<dbReference type="InterPro" id="IPR000015">
    <property type="entry name" value="Fimb_usher"/>
</dbReference>
<dbReference type="Gene3D" id="2.60.40.2070">
    <property type="match status" value="1"/>
</dbReference>
<dbReference type="Pfam" id="PF13953">
    <property type="entry name" value="PapC_C"/>
    <property type="match status" value="1"/>
</dbReference>
<dbReference type="Proteomes" id="UP000248856">
    <property type="component" value="Unassembled WGS sequence"/>
</dbReference>
<feature type="signal peptide" evidence="1">
    <location>
        <begin position="1"/>
        <end position="30"/>
    </location>
</feature>
<dbReference type="Pfam" id="PF00577">
    <property type="entry name" value="Usher"/>
    <property type="match status" value="1"/>
</dbReference>
<evidence type="ECO:0000313" key="4">
    <source>
        <dbReference type="Proteomes" id="UP000248856"/>
    </source>
</evidence>
<evidence type="ECO:0000259" key="2">
    <source>
        <dbReference type="Pfam" id="PF13953"/>
    </source>
</evidence>
<protein>
    <submittedName>
        <fullName evidence="3">Outer membrane usher protein</fullName>
    </submittedName>
</protein>
<dbReference type="InterPro" id="IPR042186">
    <property type="entry name" value="FimD_plug_dom"/>
</dbReference>
<keyword evidence="1" id="KW-0732">Signal</keyword>
<evidence type="ECO:0000313" key="3">
    <source>
        <dbReference type="EMBL" id="RAR75971.1"/>
    </source>
</evidence>
<feature type="domain" description="PapC-like C-terminal" evidence="2">
    <location>
        <begin position="713"/>
        <end position="772"/>
    </location>
</feature>
<dbReference type="Gene3D" id="2.60.40.2610">
    <property type="entry name" value="Outer membrane usher protein FimD, plug domain"/>
    <property type="match status" value="1"/>
</dbReference>
<dbReference type="PANTHER" id="PTHR30451">
    <property type="entry name" value="OUTER MEMBRANE USHER PROTEIN"/>
    <property type="match status" value="1"/>
</dbReference>
<reference evidence="3 4" key="1">
    <citation type="submission" date="2018-06" db="EMBL/GenBank/DDBJ databases">
        <title>Genomic Encyclopedia of Archaeal and Bacterial Type Strains, Phase II (KMG-II): from individual species to whole genera.</title>
        <authorList>
            <person name="Goeker M."/>
        </authorList>
    </citation>
    <scope>NUCLEOTIDE SEQUENCE [LARGE SCALE GENOMIC DNA]</scope>
    <source>
        <strain evidence="3 4">CFPB 3232</strain>
    </source>
</reference>
<dbReference type="InterPro" id="IPR043142">
    <property type="entry name" value="PapC-like_C_sf"/>
</dbReference>